<proteinExistence type="predicted"/>
<reference evidence="1" key="1">
    <citation type="journal article" date="2013" name="Genetics">
        <title>The draft genome and transcriptome of Panagrellus redivivus are shaped by the harsh demands of a free-living lifestyle.</title>
        <authorList>
            <person name="Srinivasan J."/>
            <person name="Dillman A.R."/>
            <person name="Macchietto M.G."/>
            <person name="Heikkinen L."/>
            <person name="Lakso M."/>
            <person name="Fracchia K.M."/>
            <person name="Antoshechkin I."/>
            <person name="Mortazavi A."/>
            <person name="Wong G."/>
            <person name="Sternberg P.W."/>
        </authorList>
    </citation>
    <scope>NUCLEOTIDE SEQUENCE [LARGE SCALE GENOMIC DNA]</scope>
    <source>
        <strain evidence="1">MT8872</strain>
    </source>
</reference>
<dbReference type="Proteomes" id="UP000492821">
    <property type="component" value="Unassembled WGS sequence"/>
</dbReference>
<evidence type="ECO:0000313" key="1">
    <source>
        <dbReference type="Proteomes" id="UP000492821"/>
    </source>
</evidence>
<keyword evidence="1" id="KW-1185">Reference proteome</keyword>
<accession>A0A7E4VMG5</accession>
<protein>
    <submittedName>
        <fullName evidence="2">ORF6C domain-containing protein</fullName>
    </submittedName>
</protein>
<dbReference type="WBParaSite" id="Pan_g22588.t1">
    <property type="protein sequence ID" value="Pan_g22588.t1"/>
    <property type="gene ID" value="Pan_g22588"/>
</dbReference>
<name>A0A7E4VMG5_PANRE</name>
<reference evidence="2" key="2">
    <citation type="submission" date="2020-10" db="UniProtKB">
        <authorList>
            <consortium name="WormBaseParasite"/>
        </authorList>
    </citation>
    <scope>IDENTIFICATION</scope>
</reference>
<dbReference type="AlphaFoldDB" id="A0A7E4VMG5"/>
<sequence>MKREYPLMYTMPGNMMFLLQGEKRPVELLDLNGMKYGDVDDYRMCRDYVVHNFSIFSNLGGTFCYEVHEDLIRCRDLSLQIQRHTNMNTAIQSRLIASEQQKQFVEIELEKAEVARLSRISNDADNQLAKLREINQALAACCQGLADAEFDSFENDIKKIEDLSVVLIKQRDILVLLAQRFFKIEAFRTGREIYRWMRKKLNPPMKYRYRRYEAIKQAFDGQMHYLSVGRRLAYSFLLDDMVREGNQLIHDFDMADGLYVPDGSEPIVVEMITAVANEYNTDLMLS</sequence>
<evidence type="ECO:0000313" key="2">
    <source>
        <dbReference type="WBParaSite" id="Pan_g22588.t1"/>
    </source>
</evidence>
<organism evidence="1 2">
    <name type="scientific">Panagrellus redivivus</name>
    <name type="common">Microworm</name>
    <dbReference type="NCBI Taxonomy" id="6233"/>
    <lineage>
        <taxon>Eukaryota</taxon>
        <taxon>Metazoa</taxon>
        <taxon>Ecdysozoa</taxon>
        <taxon>Nematoda</taxon>
        <taxon>Chromadorea</taxon>
        <taxon>Rhabditida</taxon>
        <taxon>Tylenchina</taxon>
        <taxon>Panagrolaimomorpha</taxon>
        <taxon>Panagrolaimoidea</taxon>
        <taxon>Panagrolaimidae</taxon>
        <taxon>Panagrellus</taxon>
    </lineage>
</organism>